<evidence type="ECO:0000313" key="3">
    <source>
        <dbReference type="Proteomes" id="UP001388673"/>
    </source>
</evidence>
<name>A0AAW0YUL0_9TREE</name>
<dbReference type="Pfam" id="PF13302">
    <property type="entry name" value="Acetyltransf_3"/>
    <property type="match status" value="1"/>
</dbReference>
<dbReference type="GO" id="GO:0016747">
    <property type="term" value="F:acyltransferase activity, transferring groups other than amino-acyl groups"/>
    <property type="evidence" value="ECO:0007669"/>
    <property type="project" value="InterPro"/>
</dbReference>
<dbReference type="Proteomes" id="UP001388673">
    <property type="component" value="Unassembled WGS sequence"/>
</dbReference>
<keyword evidence="3" id="KW-1185">Reference proteome</keyword>
<accession>A0AAW0YUL0</accession>
<dbReference type="PROSITE" id="PS51186">
    <property type="entry name" value="GNAT"/>
    <property type="match status" value="1"/>
</dbReference>
<dbReference type="InterPro" id="IPR000182">
    <property type="entry name" value="GNAT_dom"/>
</dbReference>
<dbReference type="EMBL" id="JBCAWK010000013">
    <property type="protein sequence ID" value="KAK8844818.1"/>
    <property type="molecule type" value="Genomic_DNA"/>
</dbReference>
<dbReference type="PANTHER" id="PTHR43792">
    <property type="entry name" value="GNAT FAMILY, PUTATIVE (AFU_ORTHOLOGUE AFUA_3G00765)-RELATED-RELATED"/>
    <property type="match status" value="1"/>
</dbReference>
<dbReference type="GeneID" id="92183926"/>
<evidence type="ECO:0000259" key="1">
    <source>
        <dbReference type="PROSITE" id="PS51186"/>
    </source>
</evidence>
<dbReference type="KEGG" id="kne:92183926"/>
<sequence>MTSLSDQIPQTIVPCPVQVDDDGKAYIPLPGLPDFRLTPWKADDADDILRLFNYPEIGKWSCRRPYPYAESDLSFMYAPLADRDALLNLLVSALPDPLPLETFDGTRFFLFGALRQVSTGRVVGDMHVGPSDRTESQSEEGGVQNWEMAYNVVPDQAGKGLGSTMINVTLDYLRWLGVNKVVAFCETVNLASGGVLRKTGFTQVKVVDIAWPEEKGGGTKPCFMYEQVL</sequence>
<dbReference type="SUPFAM" id="SSF55729">
    <property type="entry name" value="Acyl-CoA N-acyltransferases (Nat)"/>
    <property type="match status" value="1"/>
</dbReference>
<dbReference type="InterPro" id="IPR016181">
    <property type="entry name" value="Acyl_CoA_acyltransferase"/>
</dbReference>
<organism evidence="2 3">
    <name type="scientific">Kwoniella newhampshirensis</name>
    <dbReference type="NCBI Taxonomy" id="1651941"/>
    <lineage>
        <taxon>Eukaryota</taxon>
        <taxon>Fungi</taxon>
        <taxon>Dikarya</taxon>
        <taxon>Basidiomycota</taxon>
        <taxon>Agaricomycotina</taxon>
        <taxon>Tremellomycetes</taxon>
        <taxon>Tremellales</taxon>
        <taxon>Cryptococcaceae</taxon>
        <taxon>Kwoniella</taxon>
    </lineage>
</organism>
<feature type="domain" description="N-acetyltransferase" evidence="1">
    <location>
        <begin position="73"/>
        <end position="229"/>
    </location>
</feature>
<comment type="caution">
    <text evidence="2">The sequence shown here is derived from an EMBL/GenBank/DDBJ whole genome shotgun (WGS) entry which is preliminary data.</text>
</comment>
<reference evidence="2 3" key="1">
    <citation type="journal article" date="2024" name="bioRxiv">
        <title>Comparative genomics of Cryptococcus and Kwoniella reveals pathogenesis evolution and contrasting karyotype dynamics via intercentromeric recombination or chromosome fusion.</title>
        <authorList>
            <person name="Coelho M.A."/>
            <person name="David-Palma M."/>
            <person name="Shea T."/>
            <person name="Bowers K."/>
            <person name="McGinley-Smith S."/>
            <person name="Mohammad A.W."/>
            <person name="Gnirke A."/>
            <person name="Yurkov A.M."/>
            <person name="Nowrousian M."/>
            <person name="Sun S."/>
            <person name="Cuomo C.A."/>
            <person name="Heitman J."/>
        </authorList>
    </citation>
    <scope>NUCLEOTIDE SEQUENCE [LARGE SCALE GENOMIC DNA]</scope>
    <source>
        <strain evidence="2 3">CBS 13917</strain>
    </source>
</reference>
<dbReference type="Gene3D" id="3.40.630.30">
    <property type="match status" value="1"/>
</dbReference>
<gene>
    <name evidence="2" type="ORF">IAR55_006668</name>
</gene>
<proteinExistence type="predicted"/>
<dbReference type="PANTHER" id="PTHR43792:SF16">
    <property type="entry name" value="N-ACETYLTRANSFERASE DOMAIN-CONTAINING PROTEIN"/>
    <property type="match status" value="1"/>
</dbReference>
<protein>
    <recommendedName>
        <fullName evidence="1">N-acetyltransferase domain-containing protein</fullName>
    </recommendedName>
</protein>
<dbReference type="AlphaFoldDB" id="A0AAW0YUL0"/>
<dbReference type="RefSeq" id="XP_066800042.1">
    <property type="nucleotide sequence ID" value="XM_066949748.1"/>
</dbReference>
<evidence type="ECO:0000313" key="2">
    <source>
        <dbReference type="EMBL" id="KAK8844818.1"/>
    </source>
</evidence>
<dbReference type="InterPro" id="IPR051531">
    <property type="entry name" value="N-acetyltransferase"/>
</dbReference>